<dbReference type="InterPro" id="IPR002893">
    <property type="entry name" value="Znf_MYND"/>
</dbReference>
<dbReference type="PROSITE" id="PS50865">
    <property type="entry name" value="ZF_MYND_2"/>
    <property type="match status" value="1"/>
</dbReference>
<gene>
    <name evidence="6" type="ORF">CTAYLR_010059</name>
</gene>
<keyword evidence="1" id="KW-0479">Metal-binding</keyword>
<evidence type="ECO:0000256" key="4">
    <source>
        <dbReference type="PROSITE-ProRule" id="PRU00134"/>
    </source>
</evidence>
<keyword evidence="2 4" id="KW-0863">Zinc-finger</keyword>
<dbReference type="Gene3D" id="6.10.140.2220">
    <property type="match status" value="1"/>
</dbReference>
<feature type="domain" description="MYND-type" evidence="5">
    <location>
        <begin position="12"/>
        <end position="48"/>
    </location>
</feature>
<accession>A0AAD7UBB2</accession>
<name>A0AAD7UBB2_9STRA</name>
<keyword evidence="7" id="KW-1185">Reference proteome</keyword>
<evidence type="ECO:0000313" key="6">
    <source>
        <dbReference type="EMBL" id="KAJ8600503.1"/>
    </source>
</evidence>
<dbReference type="Pfam" id="PF01753">
    <property type="entry name" value="zf-MYND"/>
    <property type="match status" value="1"/>
</dbReference>
<comment type="caution">
    <text evidence="6">The sequence shown here is derived from an EMBL/GenBank/DDBJ whole genome shotgun (WGS) entry which is preliminary data.</text>
</comment>
<dbReference type="Proteomes" id="UP001230188">
    <property type="component" value="Unassembled WGS sequence"/>
</dbReference>
<dbReference type="EMBL" id="JAQMWT010000508">
    <property type="protein sequence ID" value="KAJ8600503.1"/>
    <property type="molecule type" value="Genomic_DNA"/>
</dbReference>
<organism evidence="6 7">
    <name type="scientific">Chrysophaeum taylorii</name>
    <dbReference type="NCBI Taxonomy" id="2483200"/>
    <lineage>
        <taxon>Eukaryota</taxon>
        <taxon>Sar</taxon>
        <taxon>Stramenopiles</taxon>
        <taxon>Ochrophyta</taxon>
        <taxon>Pelagophyceae</taxon>
        <taxon>Pelagomonadales</taxon>
        <taxon>Pelagomonadaceae</taxon>
        <taxon>Chrysophaeum</taxon>
    </lineage>
</organism>
<protein>
    <recommendedName>
        <fullName evidence="5">MYND-type domain-containing protein</fullName>
    </recommendedName>
</protein>
<evidence type="ECO:0000256" key="3">
    <source>
        <dbReference type="ARBA" id="ARBA00022833"/>
    </source>
</evidence>
<proteinExistence type="predicted"/>
<reference evidence="6" key="1">
    <citation type="submission" date="2023-01" db="EMBL/GenBank/DDBJ databases">
        <title>Metagenome sequencing of chrysophaentin producing Chrysophaeum taylorii.</title>
        <authorList>
            <person name="Davison J."/>
            <person name="Bewley C."/>
        </authorList>
    </citation>
    <scope>NUCLEOTIDE SEQUENCE</scope>
    <source>
        <strain evidence="6">NIES-1699</strain>
    </source>
</reference>
<evidence type="ECO:0000259" key="5">
    <source>
        <dbReference type="PROSITE" id="PS50865"/>
    </source>
</evidence>
<dbReference type="PROSITE" id="PS01360">
    <property type="entry name" value="ZF_MYND_1"/>
    <property type="match status" value="1"/>
</dbReference>
<evidence type="ECO:0000256" key="2">
    <source>
        <dbReference type="ARBA" id="ARBA00022771"/>
    </source>
</evidence>
<evidence type="ECO:0000256" key="1">
    <source>
        <dbReference type="ARBA" id="ARBA00022723"/>
    </source>
</evidence>
<dbReference type="GO" id="GO:0008270">
    <property type="term" value="F:zinc ion binding"/>
    <property type="evidence" value="ECO:0007669"/>
    <property type="project" value="UniProtKB-KW"/>
</dbReference>
<evidence type="ECO:0000313" key="7">
    <source>
        <dbReference type="Proteomes" id="UP001230188"/>
    </source>
</evidence>
<sequence>MGTTTVEGEKTCSWCGKPATLRCGRCGLRSYCGAACQRQDWKAHRSACASRKTTRREMGVECEVEEATTARVAVVVVDALSKRRHCFSYGPGALVHKVKMDLRDAERPRYRFQAHMGPLYVEDGEKRRLLGDFKSLADQGVRDGAILHHVVHAPTSLQRTGIDTCPGNYA</sequence>
<keyword evidence="3" id="KW-0862">Zinc</keyword>
<dbReference type="SUPFAM" id="SSF144232">
    <property type="entry name" value="HIT/MYND zinc finger-like"/>
    <property type="match status" value="1"/>
</dbReference>
<dbReference type="AlphaFoldDB" id="A0AAD7UBB2"/>